<evidence type="ECO:0000313" key="1">
    <source>
        <dbReference type="EMBL" id="OCO90286.1"/>
    </source>
</evidence>
<sequence length="222" mass="24100">MNHGVAVRAQRDQLVNRVNLIGSPECSQRPDMMNVNKSSAVLAPGFLKIESAALTDGTMILNTGPPGCGVAFVCINGDGFRCTFTVAAGHGQFLRVRTGREVGVPDGALFSQKRFFQPALKILNDRDVRRIRTGGLHHIEGVEVVSPEDIADMLNCLGVAGILPESGVVLPRFPQDDSALLVALNVPCPEDGVSLDIENYCTLRLFFVPLSYVKLDHFDRQL</sequence>
<organism evidence="1 2">
    <name type="scientific">Serratia marcescens</name>
    <dbReference type="NCBI Taxonomy" id="615"/>
    <lineage>
        <taxon>Bacteria</taxon>
        <taxon>Pseudomonadati</taxon>
        <taxon>Pseudomonadota</taxon>
        <taxon>Gammaproteobacteria</taxon>
        <taxon>Enterobacterales</taxon>
        <taxon>Yersiniaceae</taxon>
        <taxon>Serratia</taxon>
    </lineage>
</organism>
<proteinExistence type="predicted"/>
<dbReference type="Proteomes" id="UP000050489">
    <property type="component" value="Unassembled WGS sequence"/>
</dbReference>
<reference evidence="2" key="1">
    <citation type="submission" date="2016-04" db="EMBL/GenBank/DDBJ databases">
        <authorList>
            <person name="Osei Sekyere J."/>
            <person name="Sivertsen A."/>
            <person name="Pedersen A.T."/>
            <person name="Sundsfjord A."/>
        </authorList>
    </citation>
    <scope>NUCLEOTIDE SEQUENCE [LARGE SCALE GENOMIC DNA]</scope>
    <source>
        <strain evidence="2">945174350</strain>
    </source>
</reference>
<accession>A0A2F0Q1P9</accession>
<evidence type="ECO:0000313" key="2">
    <source>
        <dbReference type="Proteomes" id="UP000050489"/>
    </source>
</evidence>
<name>A0A2F0Q1P9_SERMA</name>
<protein>
    <submittedName>
        <fullName evidence="1">Uncharacterized protein</fullName>
    </submittedName>
</protein>
<dbReference type="AlphaFoldDB" id="A0A2F0Q1P9"/>
<dbReference type="EMBL" id="LJEX02000018">
    <property type="protein sequence ID" value="OCO90286.1"/>
    <property type="molecule type" value="Genomic_DNA"/>
</dbReference>
<gene>
    <name evidence="1" type="ORF">AN695_0227195</name>
</gene>
<comment type="caution">
    <text evidence="1">The sequence shown here is derived from an EMBL/GenBank/DDBJ whole genome shotgun (WGS) entry which is preliminary data.</text>
</comment>